<feature type="region of interest" description="Disordered" evidence="1">
    <location>
        <begin position="427"/>
        <end position="461"/>
    </location>
</feature>
<reference evidence="2 3" key="1">
    <citation type="submission" date="2023-08" db="EMBL/GenBank/DDBJ databases">
        <title>Black Yeasts Isolated from many extreme environments.</title>
        <authorList>
            <person name="Coleine C."/>
            <person name="Stajich J.E."/>
            <person name="Selbmann L."/>
        </authorList>
    </citation>
    <scope>NUCLEOTIDE SEQUENCE [LARGE SCALE GENOMIC DNA]</scope>
    <source>
        <strain evidence="2 3">CCFEE 5792</strain>
    </source>
</reference>
<name>A0AAV9NIH8_9EURO</name>
<evidence type="ECO:0000313" key="3">
    <source>
        <dbReference type="Proteomes" id="UP001358417"/>
    </source>
</evidence>
<dbReference type="EMBL" id="JAVRRD010000009">
    <property type="protein sequence ID" value="KAK5055436.1"/>
    <property type="molecule type" value="Genomic_DNA"/>
</dbReference>
<dbReference type="AlphaFoldDB" id="A0AAV9NIH8"/>
<protein>
    <submittedName>
        <fullName evidence="2">Uncharacterized protein</fullName>
    </submittedName>
</protein>
<gene>
    <name evidence="2" type="ORF">LTR84_013186</name>
</gene>
<proteinExistence type="predicted"/>
<keyword evidence="3" id="KW-1185">Reference proteome</keyword>
<evidence type="ECO:0000256" key="1">
    <source>
        <dbReference type="SAM" id="MobiDB-lite"/>
    </source>
</evidence>
<sequence length="461" mass="51101">MAVANELNEDRNEIADIQLPDMANNGTANGDTADGSGLAAKSMTFEEIHAHKSTLNGEVSLTGVTEDVQHFQRAAKSFLAVHREEVAQRDLRIDQLRSELLRLQQITLENGGLPVESQCDHINADDEQQKGEQAVGFSEKPSDIAVDNDLVKGSDESTTALDKTFHGESEQVKNEMDNTWNKCFIVVENALEEDLPEDYLAKWNPGKWPTLEERLPRVGAVLMANSNDPVAKKLRTVIIMALVAQALEENILTPNYLLEEDDELRYILRSLVDNSRKNSLRTLLLAASEEGDRKAGVRRKRVSASLDDISQTLETLLPPNILGNLTSALEFELTNTTLRWEIVQCYENHYEVNASVTQSPWDWKSVTLTDGCISLLDVNSTAFAADEAILVVFPRACAIDRSRKPSYTAVFHGIVLQKSQAEFREAARSERELAESSAGDVKTEDVTMSSEEAGVGEKEID</sequence>
<dbReference type="GeneID" id="89981322"/>
<feature type="region of interest" description="Disordered" evidence="1">
    <location>
        <begin position="1"/>
        <end position="35"/>
    </location>
</feature>
<accession>A0AAV9NIH8</accession>
<comment type="caution">
    <text evidence="2">The sequence shown here is derived from an EMBL/GenBank/DDBJ whole genome shotgun (WGS) entry which is preliminary data.</text>
</comment>
<dbReference type="Proteomes" id="UP001358417">
    <property type="component" value="Unassembled WGS sequence"/>
</dbReference>
<dbReference type="RefSeq" id="XP_064707867.1">
    <property type="nucleotide sequence ID" value="XM_064856691.1"/>
</dbReference>
<organism evidence="2 3">
    <name type="scientific">Exophiala bonariae</name>
    <dbReference type="NCBI Taxonomy" id="1690606"/>
    <lineage>
        <taxon>Eukaryota</taxon>
        <taxon>Fungi</taxon>
        <taxon>Dikarya</taxon>
        <taxon>Ascomycota</taxon>
        <taxon>Pezizomycotina</taxon>
        <taxon>Eurotiomycetes</taxon>
        <taxon>Chaetothyriomycetidae</taxon>
        <taxon>Chaetothyriales</taxon>
        <taxon>Herpotrichiellaceae</taxon>
        <taxon>Exophiala</taxon>
    </lineage>
</organism>
<evidence type="ECO:0000313" key="2">
    <source>
        <dbReference type="EMBL" id="KAK5055436.1"/>
    </source>
</evidence>